<reference evidence="6 7" key="1">
    <citation type="submission" date="2016-10" db="EMBL/GenBank/DDBJ databases">
        <authorList>
            <person name="de Groot N.N."/>
        </authorList>
    </citation>
    <scope>NUCLEOTIDE SEQUENCE [LARGE SCALE GENOMIC DNA]</scope>
    <source>
        <strain evidence="6 7">DSM 22274</strain>
    </source>
</reference>
<comment type="subcellular location">
    <subcellularLocation>
        <location evidence="1">Cell envelope</location>
    </subcellularLocation>
</comment>
<protein>
    <submittedName>
        <fullName evidence="6">Iron complex transport system substrate-binding protein</fullName>
    </submittedName>
</protein>
<dbReference type="GO" id="GO:0030288">
    <property type="term" value="C:outer membrane-bounded periplasmic space"/>
    <property type="evidence" value="ECO:0007669"/>
    <property type="project" value="TreeGrafter"/>
</dbReference>
<evidence type="ECO:0000256" key="1">
    <source>
        <dbReference type="ARBA" id="ARBA00004196"/>
    </source>
</evidence>
<dbReference type="Gene3D" id="3.40.50.1980">
    <property type="entry name" value="Nitrogenase molybdenum iron protein domain"/>
    <property type="match status" value="2"/>
</dbReference>
<dbReference type="SUPFAM" id="SSF53807">
    <property type="entry name" value="Helical backbone' metal receptor"/>
    <property type="match status" value="1"/>
</dbReference>
<evidence type="ECO:0000313" key="6">
    <source>
        <dbReference type="EMBL" id="SEE40118.1"/>
    </source>
</evidence>
<dbReference type="InterPro" id="IPR051313">
    <property type="entry name" value="Bact_iron-sidero_bind"/>
</dbReference>
<dbReference type="PANTHER" id="PTHR30532:SF25">
    <property type="entry name" value="IRON(III) DICITRATE-BINDING PERIPLASMIC PROTEIN"/>
    <property type="match status" value="1"/>
</dbReference>
<dbReference type="Proteomes" id="UP000182725">
    <property type="component" value="Unassembled WGS sequence"/>
</dbReference>
<dbReference type="EMBL" id="FNTV01000001">
    <property type="protein sequence ID" value="SEE40118.1"/>
    <property type="molecule type" value="Genomic_DNA"/>
</dbReference>
<organism evidence="6 7">
    <name type="scientific">Arthrobacter alpinus</name>
    <dbReference type="NCBI Taxonomy" id="656366"/>
    <lineage>
        <taxon>Bacteria</taxon>
        <taxon>Bacillati</taxon>
        <taxon>Actinomycetota</taxon>
        <taxon>Actinomycetes</taxon>
        <taxon>Micrococcales</taxon>
        <taxon>Micrococcaceae</taxon>
        <taxon>Arthrobacter</taxon>
    </lineage>
</organism>
<dbReference type="GO" id="GO:1901678">
    <property type="term" value="P:iron coordination entity transport"/>
    <property type="evidence" value="ECO:0007669"/>
    <property type="project" value="UniProtKB-ARBA"/>
</dbReference>
<accession>A0A1H5IKV2</accession>
<keyword evidence="4" id="KW-0732">Signal</keyword>
<comment type="similarity">
    <text evidence="2">Belongs to the bacterial solute-binding protein 8 family.</text>
</comment>
<name>A0A1H5IKV2_9MICC</name>
<proteinExistence type="inferred from homology"/>
<dbReference type="AlphaFoldDB" id="A0A1H5IKV2"/>
<dbReference type="PROSITE" id="PS50983">
    <property type="entry name" value="FE_B12_PBP"/>
    <property type="match status" value="1"/>
</dbReference>
<evidence type="ECO:0000259" key="5">
    <source>
        <dbReference type="PROSITE" id="PS50983"/>
    </source>
</evidence>
<sequence length="350" mass="36749">MKNDDSTIQTPTARRGRRLVLQALGAVVALGVLAGCTTGAKQSSGAGNADVAIGGSKFTTADEETAKLGTDAAAGVFPRVIKHASGETTLEAKPARVVVLDTGELDDVLSLGIKPVGMPTTEGANSIPSYLADEVDGVATIGTIQDLNLEAIAALKPDLIVGSKLRADKLYSQLSAIAPTVFSIRPGFPWKENFLLVGKALGEETKAVEVLNEYQEQAQQLKADVSGDPKISLVRFMPGKIRLYGNKSLIGVILKDAGLARPENQNIDDLAVEVSAENIEQADSDWVFYSSYGDPATTGETSVVAGPIWSKLESVKAGKAHGVNDDVWFLGLGPAGAKLILADLRELLVK</sequence>
<dbReference type="Pfam" id="PF01497">
    <property type="entry name" value="Peripla_BP_2"/>
    <property type="match status" value="1"/>
</dbReference>
<evidence type="ECO:0000313" key="7">
    <source>
        <dbReference type="Proteomes" id="UP000182725"/>
    </source>
</evidence>
<feature type="domain" description="Fe/B12 periplasmic-binding" evidence="5">
    <location>
        <begin position="96"/>
        <end position="350"/>
    </location>
</feature>
<gene>
    <name evidence="6" type="ORF">SAMN04489740_1321</name>
</gene>
<keyword evidence="3" id="KW-0813">Transport</keyword>
<evidence type="ECO:0000256" key="4">
    <source>
        <dbReference type="ARBA" id="ARBA00022729"/>
    </source>
</evidence>
<dbReference type="InterPro" id="IPR002491">
    <property type="entry name" value="ABC_transptr_periplasmic_BD"/>
</dbReference>
<dbReference type="CDD" id="cd01146">
    <property type="entry name" value="FhuD"/>
    <property type="match status" value="1"/>
</dbReference>
<dbReference type="PANTHER" id="PTHR30532">
    <property type="entry name" value="IRON III DICITRATE-BINDING PERIPLASMIC PROTEIN"/>
    <property type="match status" value="1"/>
</dbReference>
<evidence type="ECO:0000256" key="3">
    <source>
        <dbReference type="ARBA" id="ARBA00022448"/>
    </source>
</evidence>
<evidence type="ECO:0000256" key="2">
    <source>
        <dbReference type="ARBA" id="ARBA00008814"/>
    </source>
</evidence>